<protein>
    <submittedName>
        <fullName evidence="4">TolB protein</fullName>
    </submittedName>
</protein>
<dbReference type="InterPro" id="IPR011042">
    <property type="entry name" value="6-blade_b-propeller_TolB-like"/>
</dbReference>
<dbReference type="Proteomes" id="UP000189733">
    <property type="component" value="Unassembled WGS sequence"/>
</dbReference>
<evidence type="ECO:0000256" key="2">
    <source>
        <dbReference type="SAM" id="MobiDB-lite"/>
    </source>
</evidence>
<feature type="signal peptide" evidence="3">
    <location>
        <begin position="1"/>
        <end position="23"/>
    </location>
</feature>
<feature type="chain" id="PRO_5012504571" evidence="3">
    <location>
        <begin position="24"/>
        <end position="439"/>
    </location>
</feature>
<reference evidence="4 5" key="1">
    <citation type="submission" date="2017-02" db="EMBL/GenBank/DDBJ databases">
        <authorList>
            <person name="Peterson S.W."/>
        </authorList>
    </citation>
    <scope>NUCLEOTIDE SEQUENCE [LARGE SCALE GENOMIC DNA]</scope>
    <source>
        <strain evidence="4 5">DSM 18034</strain>
    </source>
</reference>
<sequence>MKRFRILCTVLCLVLCLTGTAFASQSMTIDINGPGQNRVNMTLAEPFIFSGSTPDVARSFSQLVEQNLGLLPFIQVVPASSILGGAQLKGVTRDDIDFHRFQVSRVDMVATAGWRPDPAGGSRLECRVYESFGSRLLVGKAYAGVNRANVARVADLFCEAFMKALTGRSGFFSSTLAFTKTSGKKGQRNIWTVTPQGRNLRQVTFMDGASSSPSWSPDGRFLAFAHHSNHEHTLGLWDSRNNRIFMSKVPGTTIGGTAFTSQGNVVIALTRGNMEIFELTRDLTRIKKTLVQNWAIDVSPDFSADGKTLAFASDRFGNPHIFTRDMATGKISRVTYDGKYNTSPSLSPDGKMVVFSRRTDEGHRIFVHEIDTGRERQLTFGPGSDEEPAFSPDGYFICFASNRSGKYQLYLTTRHGAEPKRIPTGNGDATQPAFGPRSR</sequence>
<dbReference type="RefSeq" id="WP_078683924.1">
    <property type="nucleotide sequence ID" value="NZ_FUYA01000002.1"/>
</dbReference>
<dbReference type="STRING" id="1121442.SAMN02745702_00597"/>
<dbReference type="Gene3D" id="2.120.10.30">
    <property type="entry name" value="TolB, C-terminal domain"/>
    <property type="match status" value="2"/>
</dbReference>
<dbReference type="SUPFAM" id="SSF82171">
    <property type="entry name" value="DPP6 N-terminal domain-like"/>
    <property type="match status" value="1"/>
</dbReference>
<dbReference type="SUPFAM" id="SSF52964">
    <property type="entry name" value="TolB, N-terminal domain"/>
    <property type="match status" value="1"/>
</dbReference>
<proteinExistence type="inferred from homology"/>
<accession>A0A1T4VNC5</accession>
<comment type="similarity">
    <text evidence="1">Belongs to the TolB family.</text>
</comment>
<evidence type="ECO:0000313" key="5">
    <source>
        <dbReference type="Proteomes" id="UP000189733"/>
    </source>
</evidence>
<evidence type="ECO:0000256" key="1">
    <source>
        <dbReference type="ARBA" id="ARBA00009820"/>
    </source>
</evidence>
<dbReference type="EMBL" id="FUYA01000002">
    <property type="protein sequence ID" value="SKA66470.1"/>
    <property type="molecule type" value="Genomic_DNA"/>
</dbReference>
<dbReference type="PANTHER" id="PTHR36842">
    <property type="entry name" value="PROTEIN TOLB HOMOLOG"/>
    <property type="match status" value="1"/>
</dbReference>
<gene>
    <name evidence="4" type="ORF">SAMN02745702_00597</name>
</gene>
<dbReference type="Pfam" id="PF07676">
    <property type="entry name" value="PD40"/>
    <property type="match status" value="4"/>
</dbReference>
<keyword evidence="5" id="KW-1185">Reference proteome</keyword>
<dbReference type="AlphaFoldDB" id="A0A1T4VNC5"/>
<organism evidence="4 5">
    <name type="scientific">Desulfobaculum bizertense DSM 18034</name>
    <dbReference type="NCBI Taxonomy" id="1121442"/>
    <lineage>
        <taxon>Bacteria</taxon>
        <taxon>Pseudomonadati</taxon>
        <taxon>Thermodesulfobacteriota</taxon>
        <taxon>Desulfovibrionia</taxon>
        <taxon>Desulfovibrionales</taxon>
        <taxon>Desulfovibrionaceae</taxon>
        <taxon>Desulfobaculum</taxon>
    </lineage>
</organism>
<feature type="region of interest" description="Disordered" evidence="2">
    <location>
        <begin position="417"/>
        <end position="439"/>
    </location>
</feature>
<keyword evidence="3" id="KW-0732">Signal</keyword>
<dbReference type="OrthoDB" id="9815657at2"/>
<dbReference type="Gene3D" id="3.40.50.10070">
    <property type="entry name" value="TolB, N-terminal domain"/>
    <property type="match status" value="1"/>
</dbReference>
<name>A0A1T4VNC5_9BACT</name>
<evidence type="ECO:0000313" key="4">
    <source>
        <dbReference type="EMBL" id="SKA66470.1"/>
    </source>
</evidence>
<evidence type="ECO:0000256" key="3">
    <source>
        <dbReference type="SAM" id="SignalP"/>
    </source>
</evidence>
<dbReference type="InterPro" id="IPR011659">
    <property type="entry name" value="WD40"/>
</dbReference>
<dbReference type="PANTHER" id="PTHR36842:SF1">
    <property type="entry name" value="PROTEIN TOLB"/>
    <property type="match status" value="1"/>
</dbReference>